<organism evidence="1 2">
    <name type="scientific">Dermatophagoides pteronyssinus</name>
    <name type="common">European house dust mite</name>
    <dbReference type="NCBI Taxonomy" id="6956"/>
    <lineage>
        <taxon>Eukaryota</taxon>
        <taxon>Metazoa</taxon>
        <taxon>Ecdysozoa</taxon>
        <taxon>Arthropoda</taxon>
        <taxon>Chelicerata</taxon>
        <taxon>Arachnida</taxon>
        <taxon>Acari</taxon>
        <taxon>Acariformes</taxon>
        <taxon>Sarcoptiformes</taxon>
        <taxon>Astigmata</taxon>
        <taxon>Psoroptidia</taxon>
        <taxon>Analgoidea</taxon>
        <taxon>Pyroglyphidae</taxon>
        <taxon>Dermatophagoidinae</taxon>
        <taxon>Dermatophagoides</taxon>
    </lineage>
</organism>
<dbReference type="RefSeq" id="XP_027197042.1">
    <property type="nucleotide sequence ID" value="XM_027341241.1"/>
</dbReference>
<dbReference type="KEGG" id="dpte:113791461"/>
<evidence type="ECO:0000313" key="2">
    <source>
        <dbReference type="RefSeq" id="XP_027197042.1"/>
    </source>
</evidence>
<dbReference type="InParanoid" id="A0A6P6XUF0"/>
<proteinExistence type="predicted"/>
<sequence>MDNENLSVICREITMRIHNKILSRSLSCKDEDRVRILAAQMVEIEEKRNDVSDEKVKLSCKNWSIGVLLHRFSVK</sequence>
<name>A0A6P6XUF0_DERPT</name>
<gene>
    <name evidence="2" type="primary">LOC113791461</name>
</gene>
<accession>A0A6P6XUF0</accession>
<dbReference type="Proteomes" id="UP000515146">
    <property type="component" value="Unplaced"/>
</dbReference>
<dbReference type="AlphaFoldDB" id="A0A6P6XUF0"/>
<protein>
    <submittedName>
        <fullName evidence="2">Uncharacterized protein LOC113791461</fullName>
    </submittedName>
</protein>
<reference evidence="2" key="1">
    <citation type="submission" date="2025-08" db="UniProtKB">
        <authorList>
            <consortium name="RefSeq"/>
        </authorList>
    </citation>
    <scope>IDENTIFICATION</scope>
    <source>
        <strain evidence="2">Airmid</strain>
    </source>
</reference>
<keyword evidence="1" id="KW-1185">Reference proteome</keyword>
<evidence type="ECO:0000313" key="1">
    <source>
        <dbReference type="Proteomes" id="UP000515146"/>
    </source>
</evidence>